<sequence>MRAQHCQCEGRTELGMWKVETHKPATTNSRQVYTTRNTPTPSSIPPSREQNTSRFHTELNSKLSSYFEEYTVQPQHLSLPTTPCYEVYRSTTKPTESFPPTPNSQSDDQLCREPWEQNKSDRQSSRRRSPDKSDRQSSRRQSTEKSDRQSTRRWSSEKSDRQSSRRQSTEKSDRQSTQRWSPEKQSEFGCSRTPTRYARESSEHIGEPRTWPSDSEESESSTIVIAHRGTADMAVRFRGERFEYDRYRLTFVNHLFLV</sequence>
<evidence type="ECO:0000313" key="2">
    <source>
        <dbReference type="Proteomes" id="UP000079169"/>
    </source>
</evidence>
<keyword evidence="2" id="KW-1185">Reference proteome</keyword>
<organism evidence="2 3">
    <name type="scientific">Diaphorina citri</name>
    <name type="common">Asian citrus psyllid</name>
    <dbReference type="NCBI Taxonomy" id="121845"/>
    <lineage>
        <taxon>Eukaryota</taxon>
        <taxon>Metazoa</taxon>
        <taxon>Ecdysozoa</taxon>
        <taxon>Arthropoda</taxon>
        <taxon>Hexapoda</taxon>
        <taxon>Insecta</taxon>
        <taxon>Pterygota</taxon>
        <taxon>Neoptera</taxon>
        <taxon>Paraneoptera</taxon>
        <taxon>Hemiptera</taxon>
        <taxon>Sternorrhyncha</taxon>
        <taxon>Psylloidea</taxon>
        <taxon>Psyllidae</taxon>
        <taxon>Diaphorininae</taxon>
        <taxon>Diaphorina</taxon>
    </lineage>
</organism>
<reference evidence="3" key="1">
    <citation type="submission" date="2025-08" db="UniProtKB">
        <authorList>
            <consortium name="RefSeq"/>
        </authorList>
    </citation>
    <scope>IDENTIFICATION</scope>
</reference>
<dbReference type="KEGG" id="dci:103508811"/>
<accession>A0A3Q0IWS4</accession>
<evidence type="ECO:0000313" key="3">
    <source>
        <dbReference type="RefSeq" id="XP_026679118.1"/>
    </source>
</evidence>
<dbReference type="Proteomes" id="UP000079169">
    <property type="component" value="Unplaced"/>
</dbReference>
<evidence type="ECO:0000256" key="1">
    <source>
        <dbReference type="SAM" id="MobiDB-lite"/>
    </source>
</evidence>
<dbReference type="RefSeq" id="XP_026679118.1">
    <property type="nucleotide sequence ID" value="XM_026823317.1"/>
</dbReference>
<feature type="compositionally biased region" description="Basic and acidic residues" evidence="1">
    <location>
        <begin position="109"/>
        <end position="186"/>
    </location>
</feature>
<dbReference type="AlphaFoldDB" id="A0A3Q0IWS4"/>
<dbReference type="GeneID" id="103508811"/>
<feature type="compositionally biased region" description="Polar residues" evidence="1">
    <location>
        <begin position="24"/>
        <end position="41"/>
    </location>
</feature>
<name>A0A3Q0IWS4_DIACI</name>
<protein>
    <submittedName>
        <fullName evidence="3">Cell wall protein RBR3-like</fullName>
    </submittedName>
</protein>
<feature type="region of interest" description="Disordered" evidence="1">
    <location>
        <begin position="91"/>
        <end position="221"/>
    </location>
</feature>
<feature type="region of interest" description="Disordered" evidence="1">
    <location>
        <begin position="22"/>
        <end position="55"/>
    </location>
</feature>
<gene>
    <name evidence="3" type="primary">LOC103508811</name>
</gene>
<feature type="compositionally biased region" description="Basic and acidic residues" evidence="1">
    <location>
        <begin position="197"/>
        <end position="207"/>
    </location>
</feature>
<dbReference type="PaxDb" id="121845-A0A3Q0IWS4"/>
<proteinExistence type="predicted"/>